<dbReference type="HOGENOM" id="CLU_041193_2_0_1"/>
<dbReference type="GO" id="GO:0031398">
    <property type="term" value="P:positive regulation of protein ubiquitination"/>
    <property type="evidence" value="ECO:0000318"/>
    <property type="project" value="GO_Central"/>
</dbReference>
<proteinExistence type="predicted"/>
<dbReference type="GeneID" id="4622902"/>
<reference evidence="7 8" key="1">
    <citation type="journal article" date="2004" name="Science">
        <title>The Ashbya gossypii genome as a tool for mapping the ancient Saccharomyces cerevisiae genome.</title>
        <authorList>
            <person name="Dietrich F.S."/>
            <person name="Voegeli S."/>
            <person name="Brachat S."/>
            <person name="Lerch A."/>
            <person name="Gates K."/>
            <person name="Steiner S."/>
            <person name="Mohr C."/>
            <person name="Pohlmann R."/>
            <person name="Luedi P."/>
            <person name="Choi S."/>
            <person name="Wing R.A."/>
            <person name="Flavier A."/>
            <person name="Gaffney T.D."/>
            <person name="Philippsen P."/>
        </authorList>
    </citation>
    <scope>NUCLEOTIDE SEQUENCE [LARGE SCALE GENOMIC DNA]</scope>
    <source>
        <strain evidence="8">ATCC 10895 / CBS 109.51 / FGSC 9923 / NRRL Y-1056</strain>
    </source>
</reference>
<feature type="transmembrane region" description="Helical" evidence="6">
    <location>
        <begin position="243"/>
        <end position="263"/>
    </location>
</feature>
<dbReference type="GO" id="GO:0048471">
    <property type="term" value="C:perinuclear region of cytoplasm"/>
    <property type="evidence" value="ECO:0000318"/>
    <property type="project" value="GO_Central"/>
</dbReference>
<dbReference type="PANTHER" id="PTHR13396">
    <property type="entry name" value="NEDD4 FAMILY INTERACTING PROTEIN 1/2"/>
    <property type="match status" value="1"/>
</dbReference>
<dbReference type="OMA" id="YNEICID"/>
<dbReference type="eggNOG" id="KOG4812">
    <property type="taxonomic scope" value="Eukaryota"/>
</dbReference>
<comment type="subcellular location">
    <subcellularLocation>
        <location evidence="1">Membrane</location>
        <topology evidence="1">Multi-pass membrane protein</topology>
    </subcellularLocation>
</comment>
<dbReference type="GO" id="GO:0016020">
    <property type="term" value="C:membrane"/>
    <property type="evidence" value="ECO:0007669"/>
    <property type="project" value="UniProtKB-SubCell"/>
</dbReference>
<dbReference type="GO" id="GO:0007034">
    <property type="term" value="P:vacuolar transport"/>
    <property type="evidence" value="ECO:0007669"/>
    <property type="project" value="InterPro"/>
</dbReference>
<feature type="region of interest" description="Disordered" evidence="5">
    <location>
        <begin position="1"/>
        <end position="31"/>
    </location>
</feature>
<protein>
    <submittedName>
        <fullName evidence="7">AGL063Cp</fullName>
    </submittedName>
</protein>
<evidence type="ECO:0000256" key="5">
    <source>
        <dbReference type="SAM" id="MobiDB-lite"/>
    </source>
</evidence>
<evidence type="ECO:0000256" key="1">
    <source>
        <dbReference type="ARBA" id="ARBA00004141"/>
    </source>
</evidence>
<reference evidence="8" key="2">
    <citation type="journal article" date="2013" name="G3 (Bethesda)">
        <title>Genomes of Ashbya fungi isolated from insects reveal four mating-type loci, numerous translocations, lack of transposons, and distinct gene duplications.</title>
        <authorList>
            <person name="Dietrich F.S."/>
            <person name="Voegeli S."/>
            <person name="Kuo S."/>
            <person name="Philippsen P."/>
        </authorList>
    </citation>
    <scope>GENOME REANNOTATION</scope>
    <source>
        <strain evidence="8">ATCC 10895 / CBS 109.51 / FGSC 9923 / NRRL Y-1056</strain>
    </source>
</reference>
<dbReference type="InParanoid" id="Q750M0"/>
<evidence type="ECO:0000256" key="2">
    <source>
        <dbReference type="ARBA" id="ARBA00022692"/>
    </source>
</evidence>
<dbReference type="GO" id="GO:0030001">
    <property type="term" value="P:metal ion transport"/>
    <property type="evidence" value="ECO:0007669"/>
    <property type="project" value="InterPro"/>
</dbReference>
<dbReference type="GO" id="GO:0006511">
    <property type="term" value="P:ubiquitin-dependent protein catabolic process"/>
    <property type="evidence" value="ECO:0000318"/>
    <property type="project" value="GO_Central"/>
</dbReference>
<keyword evidence="8" id="KW-1185">Reference proteome</keyword>
<evidence type="ECO:0000313" key="8">
    <source>
        <dbReference type="Proteomes" id="UP000000591"/>
    </source>
</evidence>
<dbReference type="KEGG" id="ago:AGOS_AGL063C"/>
<dbReference type="GO" id="GO:0005783">
    <property type="term" value="C:endoplasmic reticulum"/>
    <property type="evidence" value="ECO:0000318"/>
    <property type="project" value="GO_Central"/>
</dbReference>
<name>Q750M0_EREGS</name>
<keyword evidence="3 6" id="KW-1133">Transmembrane helix</keyword>
<keyword evidence="2 6" id="KW-0812">Transmembrane</keyword>
<evidence type="ECO:0000256" key="6">
    <source>
        <dbReference type="SAM" id="Phobius"/>
    </source>
</evidence>
<dbReference type="FunCoup" id="Q750M0">
    <property type="interactions" value="54"/>
</dbReference>
<organism evidence="7 8">
    <name type="scientific">Eremothecium gossypii (strain ATCC 10895 / CBS 109.51 / FGSC 9923 / NRRL Y-1056)</name>
    <name type="common">Yeast</name>
    <name type="synonym">Ashbya gossypii</name>
    <dbReference type="NCBI Taxonomy" id="284811"/>
    <lineage>
        <taxon>Eukaryota</taxon>
        <taxon>Fungi</taxon>
        <taxon>Dikarya</taxon>
        <taxon>Ascomycota</taxon>
        <taxon>Saccharomycotina</taxon>
        <taxon>Saccharomycetes</taxon>
        <taxon>Saccharomycetales</taxon>
        <taxon>Saccharomycetaceae</taxon>
        <taxon>Eremothecium</taxon>
    </lineage>
</organism>
<dbReference type="EMBL" id="AE016820">
    <property type="protein sequence ID" value="AAS54427.2"/>
    <property type="molecule type" value="Genomic_DNA"/>
</dbReference>
<evidence type="ECO:0000313" key="7">
    <source>
        <dbReference type="EMBL" id="AAS54427.2"/>
    </source>
</evidence>
<keyword evidence="4 6" id="KW-0472">Membrane</keyword>
<dbReference type="PANTHER" id="PTHR13396:SF5">
    <property type="entry name" value="NEDD4 FAMILY INTERACTING PROTEIN"/>
    <property type="match status" value="1"/>
</dbReference>
<dbReference type="Pfam" id="PF10176">
    <property type="entry name" value="NEDD4_Bsd2"/>
    <property type="match status" value="1"/>
</dbReference>
<dbReference type="TCDB" id="8.A.30.2.3">
    <property type="family name" value="the nedd4-family interacting protein-2 (nedd4) family"/>
</dbReference>
<evidence type="ECO:0000256" key="4">
    <source>
        <dbReference type="ARBA" id="ARBA00023136"/>
    </source>
</evidence>
<dbReference type="InterPro" id="IPR019325">
    <property type="entry name" value="NEDD4/Bsd2"/>
</dbReference>
<dbReference type="OrthoDB" id="10003116at2759"/>
<dbReference type="RefSeq" id="NP_986603.2">
    <property type="nucleotide sequence ID" value="NM_211665.2"/>
</dbReference>
<gene>
    <name evidence="7" type="ORF">AGOS_AGL063C</name>
</gene>
<dbReference type="STRING" id="284811.Q750M0"/>
<dbReference type="CDD" id="cd22212">
    <property type="entry name" value="NDFIP-like"/>
    <property type="match status" value="1"/>
</dbReference>
<accession>Q750M0</accession>
<feature type="transmembrane region" description="Helical" evidence="6">
    <location>
        <begin position="139"/>
        <end position="161"/>
    </location>
</feature>
<dbReference type="GO" id="GO:0005794">
    <property type="term" value="C:Golgi apparatus"/>
    <property type="evidence" value="ECO:0000318"/>
    <property type="project" value="GO_Central"/>
</dbReference>
<dbReference type="AlphaFoldDB" id="Q750M0"/>
<evidence type="ECO:0000256" key="3">
    <source>
        <dbReference type="ARBA" id="ARBA00022989"/>
    </source>
</evidence>
<sequence>MSDNVVIGPSSQPHEREDTEQLLEQPAGPATGREAFKTKLRRHLDVVARHFNILDRLFKRQPGAEAGVQFGAHADGVFSNLTAKPDRGHEAVDGDKPPTYDEAAADVVPPYYGIDDEGVALYYNEICIDGLPVGNAVNFLWNLIISASFQFVGFLLTYILHTSHAARQGSRFGLGLTFAGYGYSMIPSDVTSKVGKDRDIARVELDDPNEFEDSHLYSPLAQPAQDRFESQLSHGLMEKRRSIPALAIVLEILGLAIMCKSVYDYIVVKRMERRFLTASDGESPA</sequence>
<dbReference type="Proteomes" id="UP000000591">
    <property type="component" value="Chromosome VII"/>
</dbReference>